<dbReference type="PANTHER" id="PTHR24223">
    <property type="entry name" value="ATP-BINDING CASSETTE SUB-FAMILY C"/>
    <property type="match status" value="1"/>
</dbReference>
<keyword evidence="3" id="KW-0547">Nucleotide-binding</keyword>
<dbReference type="InParanoid" id="A7T6C7"/>
<protein>
    <recommendedName>
        <fullName evidence="5">ABC transporter domain-containing protein</fullName>
    </recommendedName>
</protein>
<accession>A7T6C7</accession>
<dbReference type="Pfam" id="PF00005">
    <property type="entry name" value="ABC_tran"/>
    <property type="match status" value="1"/>
</dbReference>
<evidence type="ECO:0000256" key="3">
    <source>
        <dbReference type="ARBA" id="ARBA00022741"/>
    </source>
</evidence>
<evidence type="ECO:0000256" key="1">
    <source>
        <dbReference type="ARBA" id="ARBA00004141"/>
    </source>
</evidence>
<feature type="non-terminal residue" evidence="6">
    <location>
        <position position="190"/>
    </location>
</feature>
<evidence type="ECO:0000256" key="2">
    <source>
        <dbReference type="ARBA" id="ARBA00009726"/>
    </source>
</evidence>
<dbReference type="SUPFAM" id="SSF52540">
    <property type="entry name" value="P-loop containing nucleoside triphosphate hydrolases"/>
    <property type="match status" value="1"/>
</dbReference>
<comment type="subcellular location">
    <subcellularLocation>
        <location evidence="1">Membrane</location>
        <topology evidence="1">Multi-pass membrane protein</topology>
    </subcellularLocation>
</comment>
<dbReference type="Gene3D" id="3.40.50.300">
    <property type="entry name" value="P-loop containing nucleotide triphosphate hydrolases"/>
    <property type="match status" value="1"/>
</dbReference>
<dbReference type="KEGG" id="nve:5498921"/>
<name>A7T6C7_NEMVE</name>
<dbReference type="GO" id="GO:0005524">
    <property type="term" value="F:ATP binding"/>
    <property type="evidence" value="ECO:0007669"/>
    <property type="project" value="UniProtKB-KW"/>
</dbReference>
<comment type="similarity">
    <text evidence="2">Belongs to the ABC transporter superfamily. ABCC family. Conjugate transporter (TC 3.A.1.208) subfamily.</text>
</comment>
<organism evidence="6 7">
    <name type="scientific">Nematostella vectensis</name>
    <name type="common">Starlet sea anemone</name>
    <dbReference type="NCBI Taxonomy" id="45351"/>
    <lineage>
        <taxon>Eukaryota</taxon>
        <taxon>Metazoa</taxon>
        <taxon>Cnidaria</taxon>
        <taxon>Anthozoa</taxon>
        <taxon>Hexacorallia</taxon>
        <taxon>Actiniaria</taxon>
        <taxon>Edwardsiidae</taxon>
        <taxon>Nematostella</taxon>
    </lineage>
</organism>
<keyword evidence="7" id="KW-1185">Reference proteome</keyword>
<dbReference type="GO" id="GO:0016887">
    <property type="term" value="F:ATP hydrolysis activity"/>
    <property type="evidence" value="ECO:0007669"/>
    <property type="project" value="InterPro"/>
</dbReference>
<dbReference type="Proteomes" id="UP000001593">
    <property type="component" value="Unassembled WGS sequence"/>
</dbReference>
<dbReference type="eggNOG" id="KOG0054">
    <property type="taxonomic scope" value="Eukaryota"/>
</dbReference>
<dbReference type="PANTHER" id="PTHR24223:SF456">
    <property type="entry name" value="MULTIDRUG RESISTANCE-ASSOCIATED PROTEIN LETHAL(2)03659"/>
    <property type="match status" value="1"/>
</dbReference>
<evidence type="ECO:0000256" key="4">
    <source>
        <dbReference type="ARBA" id="ARBA00022840"/>
    </source>
</evidence>
<dbReference type="STRING" id="45351.A7T6C7"/>
<evidence type="ECO:0000313" key="6">
    <source>
        <dbReference type="EMBL" id="EDO28479.1"/>
    </source>
</evidence>
<evidence type="ECO:0000259" key="5">
    <source>
        <dbReference type="Pfam" id="PF00005"/>
    </source>
</evidence>
<dbReference type="FunFam" id="3.40.50.300:FF:003838">
    <property type="entry name" value="ATP-dependent bile acid permease, putative"/>
    <property type="match status" value="1"/>
</dbReference>
<dbReference type="InterPro" id="IPR050173">
    <property type="entry name" value="ABC_transporter_C-like"/>
</dbReference>
<sequence length="190" mass="20857">MGQAQFGVQMATEAECLMTSVERVITYTKLFSEPGYDRQCLPPDDWPNRGALSVQDVSLEYLEGGTRVLEGVNLEVDPKEKIGIVGRTGAGKSSLVAALFRMPEPKGRVLIDGVDLGNLDIQAARRAIAVVTQEPVVFAGSLRRNLDPFDQFKDQEIWTALENVKMKHCIENLTGKLEYHLGESGSGFSV</sequence>
<dbReference type="GO" id="GO:0016020">
    <property type="term" value="C:membrane"/>
    <property type="evidence" value="ECO:0007669"/>
    <property type="project" value="UniProtKB-SubCell"/>
</dbReference>
<keyword evidence="4" id="KW-0067">ATP-binding</keyword>
<evidence type="ECO:0000313" key="7">
    <source>
        <dbReference type="Proteomes" id="UP000001593"/>
    </source>
</evidence>
<reference evidence="6 7" key="1">
    <citation type="journal article" date="2007" name="Science">
        <title>Sea anemone genome reveals ancestral eumetazoan gene repertoire and genomic organization.</title>
        <authorList>
            <person name="Putnam N.H."/>
            <person name="Srivastava M."/>
            <person name="Hellsten U."/>
            <person name="Dirks B."/>
            <person name="Chapman J."/>
            <person name="Salamov A."/>
            <person name="Terry A."/>
            <person name="Shapiro H."/>
            <person name="Lindquist E."/>
            <person name="Kapitonov V.V."/>
            <person name="Jurka J."/>
            <person name="Genikhovich G."/>
            <person name="Grigoriev I.V."/>
            <person name="Lucas S.M."/>
            <person name="Steele R.E."/>
            <person name="Finnerty J.R."/>
            <person name="Technau U."/>
            <person name="Martindale M.Q."/>
            <person name="Rokhsar D.S."/>
        </authorList>
    </citation>
    <scope>NUCLEOTIDE SEQUENCE [LARGE SCALE GENOMIC DNA]</scope>
    <source>
        <strain evidence="7">CH2 X CH6</strain>
    </source>
</reference>
<feature type="domain" description="ABC transporter" evidence="5">
    <location>
        <begin position="69"/>
        <end position="175"/>
    </location>
</feature>
<dbReference type="EMBL" id="DS471511">
    <property type="protein sequence ID" value="EDO28479.1"/>
    <property type="molecule type" value="Genomic_DNA"/>
</dbReference>
<dbReference type="AlphaFoldDB" id="A7T6C7"/>
<dbReference type="PhylomeDB" id="A7T6C7"/>
<dbReference type="InterPro" id="IPR027417">
    <property type="entry name" value="P-loop_NTPase"/>
</dbReference>
<proteinExistence type="inferred from homology"/>
<dbReference type="HOGENOM" id="CLU_000604_1_9_1"/>
<gene>
    <name evidence="6" type="ORF">NEMVEDRAFT_v1g147706</name>
</gene>
<dbReference type="InterPro" id="IPR003439">
    <property type="entry name" value="ABC_transporter-like_ATP-bd"/>
</dbReference>